<dbReference type="OMA" id="MWANESD"/>
<evidence type="ECO:0000256" key="1">
    <source>
        <dbReference type="ARBA" id="ARBA00022729"/>
    </source>
</evidence>
<name>A0A8J5X6A9_DIALT</name>
<evidence type="ECO:0000313" key="2">
    <source>
        <dbReference type="EMBL" id="KAG8460338.1"/>
    </source>
</evidence>
<comment type="caution">
    <text evidence="2">The sequence shown here is derived from an EMBL/GenBank/DDBJ whole genome shotgun (WGS) entry which is preliminary data.</text>
</comment>
<dbReference type="InterPro" id="IPR050955">
    <property type="entry name" value="Plant_Biomass_Hydrol_Est"/>
</dbReference>
<dbReference type="PANTHER" id="PTHR43037">
    <property type="entry name" value="UNNAMED PRODUCT-RELATED"/>
    <property type="match status" value="1"/>
</dbReference>
<dbReference type="EMBL" id="JAGTXO010000033">
    <property type="protein sequence ID" value="KAG8460338.1"/>
    <property type="molecule type" value="Genomic_DNA"/>
</dbReference>
<evidence type="ECO:0000313" key="3">
    <source>
        <dbReference type="Proteomes" id="UP000751190"/>
    </source>
</evidence>
<gene>
    <name evidence="2" type="ORF">KFE25_011829</name>
</gene>
<dbReference type="Gene3D" id="3.40.50.1820">
    <property type="entry name" value="alpha/beta hydrolase"/>
    <property type="match status" value="1"/>
</dbReference>
<keyword evidence="1" id="KW-0732">Signal</keyword>
<accession>A0A8J5X6A9</accession>
<organism evidence="2 3">
    <name type="scientific">Diacronema lutheri</name>
    <name type="common">Unicellular marine alga</name>
    <name type="synonym">Monochrysis lutheri</name>
    <dbReference type="NCBI Taxonomy" id="2081491"/>
    <lineage>
        <taxon>Eukaryota</taxon>
        <taxon>Haptista</taxon>
        <taxon>Haptophyta</taxon>
        <taxon>Pavlovophyceae</taxon>
        <taxon>Pavlovales</taxon>
        <taxon>Pavlovaceae</taxon>
        <taxon>Diacronema</taxon>
    </lineage>
</organism>
<keyword evidence="3" id="KW-1185">Reference proteome</keyword>
<reference evidence="2" key="1">
    <citation type="submission" date="2021-05" db="EMBL/GenBank/DDBJ databases">
        <title>The genome of the haptophyte Pavlova lutheri (Diacronema luteri, Pavlovales) - a model for lipid biosynthesis in eukaryotic algae.</title>
        <authorList>
            <person name="Hulatt C.J."/>
            <person name="Posewitz M.C."/>
        </authorList>
    </citation>
    <scope>NUCLEOTIDE SEQUENCE</scope>
    <source>
        <strain evidence="2">NIVA-4/92</strain>
    </source>
</reference>
<proteinExistence type="predicted"/>
<dbReference type="AlphaFoldDB" id="A0A8J5X6A9"/>
<protein>
    <recommendedName>
        <fullName evidence="4">Feruloyl esterase</fullName>
    </recommendedName>
</protein>
<dbReference type="InterPro" id="IPR029058">
    <property type="entry name" value="AB_hydrolase_fold"/>
</dbReference>
<dbReference type="OrthoDB" id="2152248at2759"/>
<dbReference type="Proteomes" id="UP000751190">
    <property type="component" value="Unassembled WGS sequence"/>
</dbReference>
<dbReference type="SUPFAM" id="SSF53474">
    <property type="entry name" value="alpha/beta-Hydrolases"/>
    <property type="match status" value="1"/>
</dbReference>
<dbReference type="PANTHER" id="PTHR43037:SF1">
    <property type="entry name" value="BLL1128 PROTEIN"/>
    <property type="match status" value="1"/>
</dbReference>
<sequence>MAGKQIAQRTPDGVPYLLYLPPKHLSAPLWPLLLCLHGAGELGRDVRQLLSEGATGLPAHRLQQPPPPIYVGEIATPAALSERFVVVSPQTSRGWRARDIAAFTRAISQDARLRIDASRRFVTGVSMGGAGAIAAASTGLFAAAVPVCATGGDASAIGDDTAVWFFHGANDVVVGIEHSDSAHALLARRRAGRPGSAGLKYTQFEHAPAPVGWPSYEGHASWIPAFSTAELYDWLLALPHKTGDDRLGATARAPRP</sequence>
<evidence type="ECO:0008006" key="4">
    <source>
        <dbReference type="Google" id="ProtNLM"/>
    </source>
</evidence>